<evidence type="ECO:0000259" key="1">
    <source>
        <dbReference type="Pfam" id="PF14129"/>
    </source>
</evidence>
<name>A0A239F7F1_9BACT</name>
<dbReference type="PROSITE" id="PS51257">
    <property type="entry name" value="PROKAR_LIPOPROTEIN"/>
    <property type="match status" value="1"/>
</dbReference>
<dbReference type="RefSeq" id="WP_089241451.1">
    <property type="nucleotide sequence ID" value="NZ_FZOK01000011.1"/>
</dbReference>
<dbReference type="InterPro" id="IPR025381">
    <property type="entry name" value="DUF4296"/>
</dbReference>
<dbReference type="OrthoDB" id="981921at2"/>
<evidence type="ECO:0000313" key="2">
    <source>
        <dbReference type="EMBL" id="SNS52826.1"/>
    </source>
</evidence>
<feature type="domain" description="DUF4296" evidence="1">
    <location>
        <begin position="23"/>
        <end position="108"/>
    </location>
</feature>
<gene>
    <name evidence="2" type="ORF">SAMN06295967_111156</name>
</gene>
<organism evidence="2 3">
    <name type="scientific">Belliella buryatensis</name>
    <dbReference type="NCBI Taxonomy" id="1500549"/>
    <lineage>
        <taxon>Bacteria</taxon>
        <taxon>Pseudomonadati</taxon>
        <taxon>Bacteroidota</taxon>
        <taxon>Cytophagia</taxon>
        <taxon>Cytophagales</taxon>
        <taxon>Cyclobacteriaceae</taxon>
        <taxon>Belliella</taxon>
    </lineage>
</organism>
<proteinExistence type="predicted"/>
<evidence type="ECO:0000313" key="3">
    <source>
        <dbReference type="Proteomes" id="UP000198480"/>
    </source>
</evidence>
<keyword evidence="3" id="KW-1185">Reference proteome</keyword>
<dbReference type="AlphaFoldDB" id="A0A239F7F1"/>
<reference evidence="3" key="1">
    <citation type="submission" date="2017-06" db="EMBL/GenBank/DDBJ databases">
        <authorList>
            <person name="Varghese N."/>
            <person name="Submissions S."/>
        </authorList>
    </citation>
    <scope>NUCLEOTIDE SEQUENCE [LARGE SCALE GENOMIC DNA]</scope>
    <source>
        <strain evidence="3">5C</strain>
    </source>
</reference>
<dbReference type="Proteomes" id="UP000198480">
    <property type="component" value="Unassembled WGS sequence"/>
</dbReference>
<accession>A0A239F7F1</accession>
<dbReference type="EMBL" id="FZOK01000011">
    <property type="protein sequence ID" value="SNS52826.1"/>
    <property type="molecule type" value="Genomic_DNA"/>
</dbReference>
<dbReference type="Pfam" id="PF14129">
    <property type="entry name" value="DUF4296"/>
    <property type="match status" value="1"/>
</dbReference>
<protein>
    <recommendedName>
        <fullName evidence="1">DUF4296 domain-containing protein</fullName>
    </recommendedName>
</protein>
<sequence length="120" mass="14123">MKKLLIFIPLILLLQSCRNEDKPEDILNEDQMVGMLIDIHIAEGYVSTLPINYDSSRNLYPMFEKEVFRKHQVIDSVFHRSLEYYLARPRIIDRVYARVIDSLNVIEKEGNVKESDELPN</sequence>